<evidence type="ECO:0000256" key="1">
    <source>
        <dbReference type="PROSITE-ProRule" id="PRU00108"/>
    </source>
</evidence>
<dbReference type="Pfam" id="PF00046">
    <property type="entry name" value="Homeodomain"/>
    <property type="match status" value="1"/>
</dbReference>
<reference evidence="5" key="1">
    <citation type="submission" date="2016-10" db="EMBL/GenBank/DDBJ databases">
        <authorList>
            <person name="Benchimol M."/>
            <person name="Almeida L.G."/>
            <person name="Vasconcelos A.T."/>
            <person name="Perreira-Neves A."/>
            <person name="Rosa I.A."/>
            <person name="Tasca T."/>
            <person name="Bogo M.R."/>
            <person name="de Souza W."/>
        </authorList>
    </citation>
    <scope>NUCLEOTIDE SEQUENCE [LARGE SCALE GENOMIC DNA]</scope>
    <source>
        <strain evidence="5">K</strain>
    </source>
</reference>
<protein>
    <recommendedName>
        <fullName evidence="4">Homeobox domain-containing protein</fullName>
    </recommendedName>
</protein>
<dbReference type="GO" id="GO:0003677">
    <property type="term" value="F:DNA binding"/>
    <property type="evidence" value="ECO:0007669"/>
    <property type="project" value="UniProtKB-UniRule"/>
</dbReference>
<dbReference type="EMBL" id="MLAK01000730">
    <property type="protein sequence ID" value="OHT06276.1"/>
    <property type="molecule type" value="Genomic_DNA"/>
</dbReference>
<evidence type="ECO:0000256" key="3">
    <source>
        <dbReference type="SAM" id="MobiDB-lite"/>
    </source>
</evidence>
<dbReference type="SUPFAM" id="SSF46689">
    <property type="entry name" value="Homeodomain-like"/>
    <property type="match status" value="1"/>
</dbReference>
<feature type="compositionally biased region" description="Low complexity" evidence="3">
    <location>
        <begin position="452"/>
        <end position="463"/>
    </location>
</feature>
<keyword evidence="1 2" id="KW-0371">Homeobox</keyword>
<feature type="compositionally biased region" description="Basic residues" evidence="3">
    <location>
        <begin position="437"/>
        <end position="451"/>
    </location>
</feature>
<organism evidence="5 6">
    <name type="scientific">Tritrichomonas foetus</name>
    <dbReference type="NCBI Taxonomy" id="1144522"/>
    <lineage>
        <taxon>Eukaryota</taxon>
        <taxon>Metamonada</taxon>
        <taxon>Parabasalia</taxon>
        <taxon>Tritrichomonadida</taxon>
        <taxon>Tritrichomonadidae</taxon>
        <taxon>Tritrichomonas</taxon>
    </lineage>
</organism>
<comment type="subcellular location">
    <subcellularLocation>
        <location evidence="1 2">Nucleus</location>
    </subcellularLocation>
</comment>
<dbReference type="OrthoDB" id="10056939at2759"/>
<gene>
    <name evidence="5" type="ORF">TRFO_25683</name>
</gene>
<evidence type="ECO:0000256" key="2">
    <source>
        <dbReference type="RuleBase" id="RU000682"/>
    </source>
</evidence>
<sequence length="648" mass="74340">MRNSHFCEILVSWYSVFPNRKVWNLIPLFVWRRKAMKQNHSNVTNFDVEFVIFELQMMEFSRAPGYPPGSFAYQNSSLPHQNECHNSPNLYHNQQINQLNFHQNRMNYLDSDFEYKPRLKPNMNSNKHLIANECQNVLITDFQNFGDNIIDNYGKSRKRNQISNHIFRSSPHDDTIINVQNIISHRHDSDVQDDLDVFKSIEKVNVSPQHSSNSKIESFQNNSDNAIHALKNLANNSIHFSALSNPENRIADPFMNHKNTKLQPSQTHLIFPNSAAENNYQKNNQNNTLPKNFENRIGTNCEPHKSIERSDLLENNPQVAFPQSIGSCREGISPQNVPVEFPDDIPFNKIQINEQKTPDSSKNQSIMQFDQISEIENIELAIPGGSQKTPNRNIPSYQMNNSLVTNHDAIDCSFVNPGVHQTSHTSAQQHQSDLPPKQKKKATKKTKKQVKPKSTQTTSSPKKTSCHITSRKANQAPPSPEPPRIVQTLIRISLVPPQPKNPTTDKEGESNENDKTGENKVVKETPPEKSKMSPLAESLSEQLTKGLLNNLPKAISYYLKTQVLQVDREKNQKKRQSFTGKQKAILDEYLRSHMNNPYASIRDIARLSELTGLEQKQVRTYFTNKRMRDSRFANIHGTRRKQPISVHY</sequence>
<feature type="region of interest" description="Disordered" evidence="3">
    <location>
        <begin position="415"/>
        <end position="535"/>
    </location>
</feature>
<evidence type="ECO:0000313" key="6">
    <source>
        <dbReference type="Proteomes" id="UP000179807"/>
    </source>
</evidence>
<keyword evidence="1 2" id="KW-0539">Nucleus</keyword>
<keyword evidence="1 2" id="KW-0238">DNA-binding</keyword>
<dbReference type="InterPro" id="IPR001356">
    <property type="entry name" value="HD"/>
</dbReference>
<dbReference type="Proteomes" id="UP000179807">
    <property type="component" value="Unassembled WGS sequence"/>
</dbReference>
<dbReference type="VEuPathDB" id="TrichDB:TRFO_25683"/>
<dbReference type="CDD" id="cd00086">
    <property type="entry name" value="homeodomain"/>
    <property type="match status" value="1"/>
</dbReference>
<dbReference type="Gene3D" id="1.10.10.60">
    <property type="entry name" value="Homeodomain-like"/>
    <property type="match status" value="1"/>
</dbReference>
<feature type="DNA-binding region" description="Homeobox" evidence="1">
    <location>
        <begin position="571"/>
        <end position="633"/>
    </location>
</feature>
<dbReference type="PROSITE" id="PS50071">
    <property type="entry name" value="HOMEOBOX_2"/>
    <property type="match status" value="1"/>
</dbReference>
<keyword evidence="6" id="KW-1185">Reference proteome</keyword>
<dbReference type="GeneID" id="94839214"/>
<feature type="compositionally biased region" description="Basic and acidic residues" evidence="3">
    <location>
        <begin position="503"/>
        <end position="531"/>
    </location>
</feature>
<evidence type="ECO:0000259" key="4">
    <source>
        <dbReference type="PROSITE" id="PS50071"/>
    </source>
</evidence>
<feature type="domain" description="Homeobox" evidence="4">
    <location>
        <begin position="569"/>
        <end position="632"/>
    </location>
</feature>
<proteinExistence type="predicted"/>
<dbReference type="InterPro" id="IPR009057">
    <property type="entry name" value="Homeodomain-like_sf"/>
</dbReference>
<accession>A0A1J4K994</accession>
<dbReference type="SMART" id="SM00389">
    <property type="entry name" value="HOX"/>
    <property type="match status" value="1"/>
</dbReference>
<dbReference type="RefSeq" id="XP_068359412.1">
    <property type="nucleotide sequence ID" value="XM_068504510.1"/>
</dbReference>
<dbReference type="GO" id="GO:0005634">
    <property type="term" value="C:nucleus"/>
    <property type="evidence" value="ECO:0007669"/>
    <property type="project" value="UniProtKB-SubCell"/>
</dbReference>
<comment type="caution">
    <text evidence="5">The sequence shown here is derived from an EMBL/GenBank/DDBJ whole genome shotgun (WGS) entry which is preliminary data.</text>
</comment>
<feature type="compositionally biased region" description="Low complexity" evidence="3">
    <location>
        <begin position="420"/>
        <end position="432"/>
    </location>
</feature>
<evidence type="ECO:0000313" key="5">
    <source>
        <dbReference type="EMBL" id="OHT06276.1"/>
    </source>
</evidence>
<name>A0A1J4K994_9EUKA</name>
<dbReference type="AlphaFoldDB" id="A0A1J4K994"/>